<feature type="compositionally biased region" description="Polar residues" evidence="12">
    <location>
        <begin position="491"/>
        <end position="507"/>
    </location>
</feature>
<dbReference type="CDD" id="cd22667">
    <property type="entry name" value="FHA_NBN"/>
    <property type="match status" value="1"/>
</dbReference>
<keyword evidence="4" id="KW-0158">Chromosome</keyword>
<dbReference type="CDD" id="cd17741">
    <property type="entry name" value="BRCT_nibrin"/>
    <property type="match status" value="1"/>
</dbReference>
<dbReference type="Pfam" id="PF08599">
    <property type="entry name" value="Nbs1_C"/>
    <property type="match status" value="1"/>
</dbReference>
<feature type="compositionally biased region" description="Polar residues" evidence="12">
    <location>
        <begin position="580"/>
        <end position="596"/>
    </location>
</feature>
<comment type="subcellular location">
    <subcellularLocation>
        <location evidence="2">Chromosome</location>
        <location evidence="2">Telomere</location>
    </subcellularLocation>
    <subcellularLocation>
        <location evidence="1">Nucleus</location>
        <location evidence="1">PML body</location>
    </subcellularLocation>
</comment>
<feature type="compositionally biased region" description="Polar residues" evidence="12">
    <location>
        <begin position="640"/>
        <end position="653"/>
    </location>
</feature>
<sequence>MWILTPSQPGGETHYLLASREYVVGRKNCDILLTNDQSISRAHAHLIATDQTLTLKDNSKYGTFVNSQRVPKNTVVNLKSGDNVTFGAFYSKFSVDHQKPVVCSSCLDNDGKASLSQVLSALGGKLVNTWSQDCTHLVMTSVKVTIKTISALLCCRPIVKPEFFSELNNAIQQKLPPPKPESFIPEIDEPSLSKEHVNLGVTPVRMQLFIQKTFIFLNAKQLKRLSAAVSFGQGRSQLLEEGSLPRDLLESPQSCVIDVTTGSSQTLLPSSTKEWANSVKDIVQRKGFRVITESEIGLAAIHASCDTYCNPRSQTPDSGGSAPKVNPRIPSASLSQNVAVDETVLPAPSQNITAYAVNTELSERPEFCEMASLTAVGETPEKKNAPVQCIAADTMSPSPNSLNSTDSQWKKPMSKRTGESNGGIRPQPSTNSCKNTFFQRQSPQKPRISAQTSPHKQSTLTSFFQPANKKRPLDDEPSTFMSEPKRPVLDSSISKIQAPTTSVTSKETYSHSDRISAAETPGGSGIDLFTGQPEAPAHRISNTVQEKPLGKKRKEMEEEIQLEELESIMSEDMDLFEEQPSGNQGQQATLTKQSSTEQKKKINTAEASSSNKRQRLSVENSETNPRPLDGLGRESRSHKNQSQTSEYNISIKTEQVHPSEYSRTKHESSTPNGTPSANEHIPPFEDDEASFIEDLDLLQADICKPKEEVKTPLKPVFVKQEVQESKIDEDLPKKLLVVEFRSLTVTAHPKTKPKQTTGNSYTTNYKCFRKSRMMSAKALPHMIGGSDLLVHNRGKNTDLDEWLKDVAEEERQSRRDETVGDDLFRYNPTKLTKRR</sequence>
<feature type="domain" description="FHA" evidence="13">
    <location>
        <begin position="22"/>
        <end position="70"/>
    </location>
</feature>
<evidence type="ECO:0000256" key="3">
    <source>
        <dbReference type="ARBA" id="ARBA00020013"/>
    </source>
</evidence>
<dbReference type="InterPro" id="IPR036420">
    <property type="entry name" value="BRCT_dom_sf"/>
</dbReference>
<dbReference type="InterPro" id="IPR008984">
    <property type="entry name" value="SMAD_FHA_dom_sf"/>
</dbReference>
<keyword evidence="10" id="KW-0131">Cell cycle</keyword>
<dbReference type="SMART" id="SM00240">
    <property type="entry name" value="FHA"/>
    <property type="match status" value="1"/>
</dbReference>
<dbReference type="RefSeq" id="XP_029361110.1">
    <property type="nucleotide sequence ID" value="XM_029505250.1"/>
</dbReference>
<accession>A0A665UXX2</accession>
<dbReference type="InterPro" id="IPR032429">
    <property type="entry name" value="Nibrin_BRCT2"/>
</dbReference>
<dbReference type="Proteomes" id="UP000472264">
    <property type="component" value="Chromosome 6"/>
</dbReference>
<dbReference type="SMART" id="SM01348">
    <property type="entry name" value="Nbs1_C"/>
    <property type="match status" value="1"/>
</dbReference>
<dbReference type="Pfam" id="PF16508">
    <property type="entry name" value="NIBRIN_BRCT_II"/>
    <property type="match status" value="1"/>
</dbReference>
<dbReference type="InterPro" id="IPR043014">
    <property type="entry name" value="Nibrin_BRCT2_sf"/>
</dbReference>
<dbReference type="FunCoup" id="A0A665UXX2">
    <property type="interactions" value="376"/>
</dbReference>
<evidence type="ECO:0000259" key="13">
    <source>
        <dbReference type="PROSITE" id="PS50006"/>
    </source>
</evidence>
<reference evidence="14" key="2">
    <citation type="submission" date="2025-08" db="UniProtKB">
        <authorList>
            <consortium name="Ensembl"/>
        </authorList>
    </citation>
    <scope>IDENTIFICATION</scope>
</reference>
<dbReference type="Gene3D" id="3.40.50.10190">
    <property type="entry name" value="BRCT domain"/>
    <property type="match status" value="1"/>
</dbReference>
<dbReference type="PIRSF" id="PIRSF011869">
    <property type="entry name" value="Nibrin_animal"/>
    <property type="match status" value="1"/>
</dbReference>
<evidence type="ECO:0000256" key="9">
    <source>
        <dbReference type="ARBA" id="ARBA00023254"/>
    </source>
</evidence>
<dbReference type="GO" id="GO:0051321">
    <property type="term" value="P:meiotic cell cycle"/>
    <property type="evidence" value="ECO:0007669"/>
    <property type="project" value="UniProtKB-KW"/>
</dbReference>
<evidence type="ECO:0000256" key="1">
    <source>
        <dbReference type="ARBA" id="ARBA00004322"/>
    </source>
</evidence>
<dbReference type="InterPro" id="IPR000253">
    <property type="entry name" value="FHA_dom"/>
</dbReference>
<comment type="similarity">
    <text evidence="11">Belongs to the Nibrin family.</text>
</comment>
<evidence type="ECO:0000256" key="2">
    <source>
        <dbReference type="ARBA" id="ARBA00004574"/>
    </source>
</evidence>
<feature type="compositionally biased region" description="Acidic residues" evidence="12">
    <location>
        <begin position="557"/>
        <end position="577"/>
    </location>
</feature>
<dbReference type="Gene3D" id="2.60.200.20">
    <property type="match status" value="1"/>
</dbReference>
<evidence type="ECO:0000256" key="7">
    <source>
        <dbReference type="ARBA" id="ARBA00023204"/>
    </source>
</evidence>
<evidence type="ECO:0000256" key="11">
    <source>
        <dbReference type="ARBA" id="ARBA00044757"/>
    </source>
</evidence>
<dbReference type="GO" id="GO:0007095">
    <property type="term" value="P:mitotic G2 DNA damage checkpoint signaling"/>
    <property type="evidence" value="ECO:0007669"/>
    <property type="project" value="InterPro"/>
</dbReference>
<dbReference type="GeneID" id="115045516"/>
<dbReference type="OrthoDB" id="552194at2759"/>
<dbReference type="Pfam" id="PF00498">
    <property type="entry name" value="FHA"/>
    <property type="match status" value="1"/>
</dbReference>
<dbReference type="FunFam" id="2.60.200.20:FF:000017">
    <property type="entry name" value="Nibrin"/>
    <property type="match status" value="1"/>
</dbReference>
<feature type="compositionally biased region" description="Polar residues" evidence="12">
    <location>
        <begin position="605"/>
        <end position="624"/>
    </location>
</feature>
<keyword evidence="6" id="KW-0779">Telomere</keyword>
<dbReference type="OMA" id="KKNFKMF"/>
<evidence type="ECO:0000256" key="5">
    <source>
        <dbReference type="ARBA" id="ARBA00022763"/>
    </source>
</evidence>
<dbReference type="InterPro" id="IPR001357">
    <property type="entry name" value="BRCT_dom"/>
</dbReference>
<reference evidence="14" key="1">
    <citation type="submission" date="2021-04" db="EMBL/GenBank/DDBJ databases">
        <authorList>
            <consortium name="Wellcome Sanger Institute Data Sharing"/>
        </authorList>
    </citation>
    <scope>NUCLEOTIDE SEQUENCE [LARGE SCALE GENOMIC DNA]</scope>
</reference>
<feature type="region of interest" description="Disordered" evidence="12">
    <location>
        <begin position="392"/>
        <end position="684"/>
    </location>
</feature>
<evidence type="ECO:0000256" key="6">
    <source>
        <dbReference type="ARBA" id="ARBA00022895"/>
    </source>
</evidence>
<dbReference type="PANTHER" id="PTHR12162:SF0">
    <property type="entry name" value="NIBRIN"/>
    <property type="match status" value="1"/>
</dbReference>
<dbReference type="GO" id="GO:0000781">
    <property type="term" value="C:chromosome, telomeric region"/>
    <property type="evidence" value="ECO:0007669"/>
    <property type="project" value="UniProtKB-SubCell"/>
</dbReference>
<dbReference type="SUPFAM" id="SSF52113">
    <property type="entry name" value="BRCT domain"/>
    <property type="match status" value="1"/>
</dbReference>
<dbReference type="FunFam" id="3.40.50.10980:FF:000001">
    <property type="entry name" value="Nibrin"/>
    <property type="match status" value="1"/>
</dbReference>
<dbReference type="Gene3D" id="3.40.50.10980">
    <property type="entry name" value="Nibrin, BRCT2 domain"/>
    <property type="match status" value="1"/>
</dbReference>
<dbReference type="PROSITE" id="PS50006">
    <property type="entry name" value="FHA_DOMAIN"/>
    <property type="match status" value="1"/>
</dbReference>
<organism evidence="14 15">
    <name type="scientific">Echeneis naucrates</name>
    <name type="common">Live sharksucker</name>
    <dbReference type="NCBI Taxonomy" id="173247"/>
    <lineage>
        <taxon>Eukaryota</taxon>
        <taxon>Metazoa</taxon>
        <taxon>Chordata</taxon>
        <taxon>Craniata</taxon>
        <taxon>Vertebrata</taxon>
        <taxon>Euteleostomi</taxon>
        <taxon>Actinopterygii</taxon>
        <taxon>Neopterygii</taxon>
        <taxon>Teleostei</taxon>
        <taxon>Neoteleostei</taxon>
        <taxon>Acanthomorphata</taxon>
        <taxon>Carangaria</taxon>
        <taxon>Carangiformes</taxon>
        <taxon>Echeneidae</taxon>
        <taxon>Echeneis</taxon>
    </lineage>
</organism>
<proteinExistence type="inferred from homology"/>
<dbReference type="PANTHER" id="PTHR12162">
    <property type="entry name" value="NIBRIN-RELATED"/>
    <property type="match status" value="1"/>
</dbReference>
<dbReference type="GO" id="GO:0030870">
    <property type="term" value="C:Mre11 complex"/>
    <property type="evidence" value="ECO:0007669"/>
    <property type="project" value="InterPro"/>
</dbReference>
<evidence type="ECO:0000256" key="8">
    <source>
        <dbReference type="ARBA" id="ARBA00023242"/>
    </source>
</evidence>
<dbReference type="GO" id="GO:0000723">
    <property type="term" value="P:telomere maintenance"/>
    <property type="evidence" value="ECO:0007669"/>
    <property type="project" value="InterPro"/>
</dbReference>
<dbReference type="SUPFAM" id="SSF49879">
    <property type="entry name" value="SMAD/FHA domain"/>
    <property type="match status" value="1"/>
</dbReference>
<dbReference type="InterPro" id="IPR040227">
    <property type="entry name" value="Nibrin-rel"/>
</dbReference>
<protein>
    <recommendedName>
        <fullName evidence="3">Nibrin</fullName>
    </recommendedName>
</protein>
<name>A0A665UXX2_ECHNA</name>
<keyword evidence="7" id="KW-0234">DNA repair</keyword>
<keyword evidence="5" id="KW-0227">DNA damage</keyword>
<dbReference type="InterPro" id="IPR013908">
    <property type="entry name" value="Nibrin_C"/>
</dbReference>
<feature type="region of interest" description="Disordered" evidence="12">
    <location>
        <begin position="808"/>
        <end position="835"/>
    </location>
</feature>
<dbReference type="GO" id="GO:0000724">
    <property type="term" value="P:double-strand break repair via homologous recombination"/>
    <property type="evidence" value="ECO:0007669"/>
    <property type="project" value="TreeGrafter"/>
</dbReference>
<keyword evidence="15" id="KW-1185">Reference proteome</keyword>
<feature type="compositionally biased region" description="Basic and acidic residues" evidence="12">
    <location>
        <begin position="654"/>
        <end position="668"/>
    </location>
</feature>
<evidence type="ECO:0000256" key="12">
    <source>
        <dbReference type="SAM" id="MobiDB-lite"/>
    </source>
</evidence>
<evidence type="ECO:0000256" key="10">
    <source>
        <dbReference type="ARBA" id="ARBA00023306"/>
    </source>
</evidence>
<dbReference type="Ensembl" id="ENSENLT00000025359.1">
    <property type="protein sequence ID" value="ENSENLP00000024563.1"/>
    <property type="gene ID" value="ENSENLG00000011098.1"/>
</dbReference>
<feature type="compositionally biased region" description="Polar residues" evidence="12">
    <location>
        <begin position="427"/>
        <end position="465"/>
    </location>
</feature>
<feature type="compositionally biased region" description="Basic and acidic residues" evidence="12">
    <location>
        <begin position="808"/>
        <end position="824"/>
    </location>
</feature>
<evidence type="ECO:0000313" key="14">
    <source>
        <dbReference type="Ensembl" id="ENSENLP00000024563.1"/>
    </source>
</evidence>
<dbReference type="GO" id="GO:0003684">
    <property type="term" value="F:damaged DNA binding"/>
    <property type="evidence" value="ECO:0007669"/>
    <property type="project" value="TreeGrafter"/>
</dbReference>
<keyword evidence="8" id="KW-0539">Nucleus</keyword>
<dbReference type="InterPro" id="IPR016592">
    <property type="entry name" value="Nibrin_met"/>
</dbReference>
<dbReference type="InParanoid" id="A0A665UXX2"/>
<reference evidence="14" key="3">
    <citation type="submission" date="2025-09" db="UniProtKB">
        <authorList>
            <consortium name="Ensembl"/>
        </authorList>
    </citation>
    <scope>IDENTIFICATION</scope>
</reference>
<dbReference type="Pfam" id="PF00533">
    <property type="entry name" value="BRCT"/>
    <property type="match status" value="1"/>
</dbReference>
<dbReference type="AlphaFoldDB" id="A0A665UXX2"/>
<dbReference type="CTD" id="4683"/>
<gene>
    <name evidence="14" type="primary">nbn</name>
</gene>
<keyword evidence="9" id="KW-0469">Meiosis</keyword>
<feature type="compositionally biased region" description="Polar residues" evidence="12">
    <location>
        <begin position="395"/>
        <end position="407"/>
    </location>
</feature>
<dbReference type="GO" id="GO:0016605">
    <property type="term" value="C:PML body"/>
    <property type="evidence" value="ECO:0007669"/>
    <property type="project" value="UniProtKB-SubCell"/>
</dbReference>
<evidence type="ECO:0000313" key="15">
    <source>
        <dbReference type="Proteomes" id="UP000472264"/>
    </source>
</evidence>
<evidence type="ECO:0000256" key="4">
    <source>
        <dbReference type="ARBA" id="ARBA00022454"/>
    </source>
</evidence>